<dbReference type="Proteomes" id="UP000473885">
    <property type="component" value="Unassembled WGS sequence"/>
</dbReference>
<dbReference type="GO" id="GO:0008839">
    <property type="term" value="F:4-hydroxy-tetrahydrodipicolinate reductase"/>
    <property type="evidence" value="ECO:0007669"/>
    <property type="project" value="UniProtKB-UniRule"/>
</dbReference>
<feature type="active site" description="Proton donor/acceptor" evidence="13">
    <location>
        <position position="154"/>
    </location>
</feature>
<organism evidence="16 17">
    <name type="scientific">Clostridium niameyense</name>
    <dbReference type="NCBI Taxonomy" id="1622073"/>
    <lineage>
        <taxon>Bacteria</taxon>
        <taxon>Bacillati</taxon>
        <taxon>Bacillota</taxon>
        <taxon>Clostridia</taxon>
        <taxon>Eubacteriales</taxon>
        <taxon>Clostridiaceae</taxon>
        <taxon>Clostridium</taxon>
    </lineage>
</organism>
<feature type="binding site" evidence="13">
    <location>
        <begin position="164"/>
        <end position="165"/>
    </location>
    <ligand>
        <name>(S)-2,3,4,5-tetrahydrodipicolinate</name>
        <dbReference type="ChEBI" id="CHEBI:16845"/>
    </ligand>
</feature>
<dbReference type="RefSeq" id="WP_050607996.1">
    <property type="nucleotide sequence ID" value="NZ_CABKUB010000006.1"/>
</dbReference>
<evidence type="ECO:0000259" key="15">
    <source>
        <dbReference type="Pfam" id="PF05173"/>
    </source>
</evidence>
<keyword evidence="2 13" id="KW-0963">Cytoplasm</keyword>
<dbReference type="NCBIfam" id="TIGR00036">
    <property type="entry name" value="dapB"/>
    <property type="match status" value="1"/>
</dbReference>
<dbReference type="EMBL" id="SXDP01000004">
    <property type="protein sequence ID" value="NEZ47035.1"/>
    <property type="molecule type" value="Genomic_DNA"/>
</dbReference>
<dbReference type="PROSITE" id="PS01298">
    <property type="entry name" value="DAPB"/>
    <property type="match status" value="1"/>
</dbReference>
<dbReference type="GO" id="GO:0051287">
    <property type="term" value="F:NAD binding"/>
    <property type="evidence" value="ECO:0007669"/>
    <property type="project" value="UniProtKB-UniRule"/>
</dbReference>
<dbReference type="EC" id="1.17.1.8" evidence="10 13"/>
<reference evidence="16 17" key="1">
    <citation type="submission" date="2019-04" db="EMBL/GenBank/DDBJ databases">
        <title>Genome sequencing of Clostridium botulinum Groups I-IV and Clostridium butyricum.</title>
        <authorList>
            <person name="Brunt J."/>
            <person name="Van Vliet A.H.M."/>
            <person name="Stringer S.C."/>
            <person name="Carter A.T."/>
            <person name="Peck M.W."/>
        </authorList>
    </citation>
    <scope>NUCLEOTIDE SEQUENCE [LARGE SCALE GENOMIC DNA]</scope>
    <source>
        <strain evidence="16 17">IFR 18/094</strain>
    </source>
</reference>
<evidence type="ECO:0000256" key="11">
    <source>
        <dbReference type="ARBA" id="ARBA00049080"/>
    </source>
</evidence>
<feature type="domain" description="Dihydrodipicolinate reductase N-terminal" evidence="14">
    <location>
        <begin position="1"/>
        <end position="123"/>
    </location>
</feature>
<dbReference type="SUPFAM" id="SSF51735">
    <property type="entry name" value="NAD(P)-binding Rossmann-fold domains"/>
    <property type="match status" value="1"/>
</dbReference>
<comment type="caution">
    <text evidence="13">Lacks conserved residue(s) required for the propagation of feature annotation.</text>
</comment>
<keyword evidence="8 13" id="KW-0457">Lysine biosynthesis</keyword>
<keyword evidence="5 13" id="KW-0220">Diaminopimelate biosynthesis</keyword>
<dbReference type="PANTHER" id="PTHR20836">
    <property type="entry name" value="DIHYDRODIPICOLINATE REDUCTASE"/>
    <property type="match status" value="1"/>
</dbReference>
<evidence type="ECO:0000313" key="16">
    <source>
        <dbReference type="EMBL" id="NEZ47035.1"/>
    </source>
</evidence>
<feature type="binding site" evidence="13">
    <location>
        <position position="42"/>
    </location>
    <ligand>
        <name>NAD(+)</name>
        <dbReference type="ChEBI" id="CHEBI:57540"/>
    </ligand>
</feature>
<feature type="binding site" evidence="13">
    <location>
        <begin position="121"/>
        <end position="124"/>
    </location>
    <ligand>
        <name>NAD(+)</name>
        <dbReference type="ChEBI" id="CHEBI:57540"/>
    </ligand>
</feature>
<dbReference type="Pfam" id="PF05173">
    <property type="entry name" value="DapB_C"/>
    <property type="match status" value="1"/>
</dbReference>
<sequence length="264" mass="28981">MKVVVIGPRGKMGKLVVKACVDNEKLKLVGAIGPKGRDYIGEDVGVVSNLGKNVGCKVLDNLQSIRDYDCIIDFTDTKTSMEVFEKALKAKKAVVCGTTGFSPQEISRIKEISKEIPVVLAGNTSMVVNLMYKLVEMAAETIGNISDIEIIEMHDRYKKDAPSGTSLEIGQVLAKAFNKELNKLAEFGRYGSGEREDGKITYHSLRAGDISSSHTVMFGLMGERLEITHHAHNWRCFANGACKASLYLEDKKAGLYTMKEVLNL</sequence>
<dbReference type="SUPFAM" id="SSF55347">
    <property type="entry name" value="Glyceraldehyde-3-phosphate dehydrogenase-like, C-terminal domain"/>
    <property type="match status" value="1"/>
</dbReference>
<feature type="domain" description="Dihydrodipicolinate reductase C-terminal" evidence="15">
    <location>
        <begin position="128"/>
        <end position="262"/>
    </location>
</feature>
<dbReference type="CDD" id="cd02274">
    <property type="entry name" value="DHDPR_N"/>
    <property type="match status" value="1"/>
</dbReference>
<dbReference type="InterPro" id="IPR036291">
    <property type="entry name" value="NAD(P)-bd_dom_sf"/>
</dbReference>
<dbReference type="InterPro" id="IPR022664">
    <property type="entry name" value="DapB_N_CS"/>
</dbReference>
<comment type="function">
    <text evidence="13">Catalyzes the conversion of 4-hydroxy-tetrahydrodipicolinate (HTPA) to tetrahydrodipicolinate.</text>
</comment>
<dbReference type="FunFam" id="3.30.360.10:FF:000004">
    <property type="entry name" value="4-hydroxy-tetrahydrodipicolinate reductase"/>
    <property type="match status" value="1"/>
</dbReference>
<dbReference type="InterPro" id="IPR023940">
    <property type="entry name" value="DHDPR_bac"/>
</dbReference>
<evidence type="ECO:0000256" key="2">
    <source>
        <dbReference type="ARBA" id="ARBA00022490"/>
    </source>
</evidence>
<evidence type="ECO:0000256" key="13">
    <source>
        <dbReference type="HAMAP-Rule" id="MF_00102"/>
    </source>
</evidence>
<dbReference type="InterPro" id="IPR000846">
    <property type="entry name" value="DapB_N"/>
</dbReference>
<evidence type="ECO:0000256" key="10">
    <source>
        <dbReference type="ARBA" id="ARBA00038983"/>
    </source>
</evidence>
<comment type="subcellular location">
    <subcellularLocation>
        <location evidence="13">Cytoplasm</location>
    </subcellularLocation>
</comment>
<feature type="binding site" evidence="13">
    <location>
        <begin position="7"/>
        <end position="12"/>
    </location>
    <ligand>
        <name>NAD(+)</name>
        <dbReference type="ChEBI" id="CHEBI:57540"/>
    </ligand>
</feature>
<comment type="catalytic activity">
    <reaction evidence="11 13">
        <text>(S)-2,3,4,5-tetrahydrodipicolinate + NADP(+) + H2O = (2S,4S)-4-hydroxy-2,3,4,5-tetrahydrodipicolinate + NADPH + H(+)</text>
        <dbReference type="Rhea" id="RHEA:35331"/>
        <dbReference type="ChEBI" id="CHEBI:15377"/>
        <dbReference type="ChEBI" id="CHEBI:15378"/>
        <dbReference type="ChEBI" id="CHEBI:16845"/>
        <dbReference type="ChEBI" id="CHEBI:57783"/>
        <dbReference type="ChEBI" id="CHEBI:58349"/>
        <dbReference type="ChEBI" id="CHEBI:67139"/>
        <dbReference type="EC" id="1.17.1.8"/>
    </reaction>
</comment>
<comment type="pathway">
    <text evidence="9 13">Amino-acid biosynthesis; L-lysine biosynthesis via DAP pathway; (S)-tetrahydrodipicolinate from L-aspartate: step 4/4.</text>
</comment>
<evidence type="ECO:0000256" key="7">
    <source>
        <dbReference type="ARBA" id="ARBA00023027"/>
    </source>
</evidence>
<feature type="active site" description="Proton donor" evidence="13">
    <location>
        <position position="158"/>
    </location>
</feature>
<dbReference type="InterPro" id="IPR022663">
    <property type="entry name" value="DapB_C"/>
</dbReference>
<evidence type="ECO:0000256" key="8">
    <source>
        <dbReference type="ARBA" id="ARBA00023154"/>
    </source>
</evidence>
<dbReference type="Gene3D" id="3.40.50.720">
    <property type="entry name" value="NAD(P)-binding Rossmann-like Domain"/>
    <property type="match status" value="1"/>
</dbReference>
<proteinExistence type="inferred from homology"/>
<comment type="catalytic activity">
    <reaction evidence="12 13">
        <text>(S)-2,3,4,5-tetrahydrodipicolinate + NAD(+) + H2O = (2S,4S)-4-hydroxy-2,3,4,5-tetrahydrodipicolinate + NADH + H(+)</text>
        <dbReference type="Rhea" id="RHEA:35323"/>
        <dbReference type="ChEBI" id="CHEBI:15377"/>
        <dbReference type="ChEBI" id="CHEBI:15378"/>
        <dbReference type="ChEBI" id="CHEBI:16845"/>
        <dbReference type="ChEBI" id="CHEBI:57540"/>
        <dbReference type="ChEBI" id="CHEBI:57945"/>
        <dbReference type="ChEBI" id="CHEBI:67139"/>
        <dbReference type="EC" id="1.17.1.8"/>
    </reaction>
</comment>
<name>A0A6M0R9T0_9CLOT</name>
<evidence type="ECO:0000256" key="5">
    <source>
        <dbReference type="ARBA" id="ARBA00022915"/>
    </source>
</evidence>
<dbReference type="GO" id="GO:0019877">
    <property type="term" value="P:diaminopimelate biosynthetic process"/>
    <property type="evidence" value="ECO:0007669"/>
    <property type="project" value="UniProtKB-UniRule"/>
</dbReference>
<keyword evidence="4 13" id="KW-0521">NADP</keyword>
<comment type="caution">
    <text evidence="13">Was originally thought to be a dihydrodipicolinate reductase (DHDPR), catalyzing the conversion of dihydrodipicolinate to tetrahydrodipicolinate. However, it was shown in E.coli that the substrate of the enzymatic reaction is not dihydrodipicolinate (DHDP) but in fact (2S,4S)-4-hydroxy-2,3,4,5-tetrahydrodipicolinic acid (HTPA), the product released by the DapA-catalyzed reaction.</text>
</comment>
<dbReference type="OrthoDB" id="9790352at2"/>
<evidence type="ECO:0000256" key="6">
    <source>
        <dbReference type="ARBA" id="ARBA00023002"/>
    </source>
</evidence>
<keyword evidence="6 13" id="KW-0560">Oxidoreductase</keyword>
<dbReference type="AlphaFoldDB" id="A0A6M0R9T0"/>
<feature type="binding site" evidence="13">
    <location>
        <begin position="97"/>
        <end position="99"/>
    </location>
    <ligand>
        <name>NAD(+)</name>
        <dbReference type="ChEBI" id="CHEBI:57540"/>
    </ligand>
</feature>
<dbReference type="PIRSF" id="PIRSF000161">
    <property type="entry name" value="DHPR"/>
    <property type="match status" value="1"/>
</dbReference>
<dbReference type="GO" id="GO:0050661">
    <property type="term" value="F:NADP binding"/>
    <property type="evidence" value="ECO:0007669"/>
    <property type="project" value="UniProtKB-UniRule"/>
</dbReference>
<dbReference type="GO" id="GO:0009089">
    <property type="term" value="P:lysine biosynthetic process via diaminopimelate"/>
    <property type="evidence" value="ECO:0007669"/>
    <property type="project" value="UniProtKB-UniRule"/>
</dbReference>
<evidence type="ECO:0000256" key="3">
    <source>
        <dbReference type="ARBA" id="ARBA00022605"/>
    </source>
</evidence>
<evidence type="ECO:0000256" key="1">
    <source>
        <dbReference type="ARBA" id="ARBA00006642"/>
    </source>
</evidence>
<keyword evidence="3 13" id="KW-0028">Amino-acid biosynthesis</keyword>
<keyword evidence="17" id="KW-1185">Reference proteome</keyword>
<dbReference type="PANTHER" id="PTHR20836:SF0">
    <property type="entry name" value="4-HYDROXY-TETRAHYDRODIPICOLINATE REDUCTASE 1, CHLOROPLASTIC-RELATED"/>
    <property type="match status" value="1"/>
</dbReference>
<dbReference type="GO" id="GO:0016726">
    <property type="term" value="F:oxidoreductase activity, acting on CH or CH2 groups, NAD or NADP as acceptor"/>
    <property type="evidence" value="ECO:0007669"/>
    <property type="project" value="UniProtKB-UniRule"/>
</dbReference>
<evidence type="ECO:0000256" key="9">
    <source>
        <dbReference type="ARBA" id="ARBA00037922"/>
    </source>
</evidence>
<comment type="caution">
    <text evidence="16">The sequence shown here is derived from an EMBL/GenBank/DDBJ whole genome shotgun (WGS) entry which is preliminary data.</text>
</comment>
<dbReference type="Gene3D" id="3.30.360.10">
    <property type="entry name" value="Dihydrodipicolinate Reductase, domain 2"/>
    <property type="match status" value="1"/>
</dbReference>
<dbReference type="GO" id="GO:0005829">
    <property type="term" value="C:cytosol"/>
    <property type="evidence" value="ECO:0007669"/>
    <property type="project" value="TreeGrafter"/>
</dbReference>
<dbReference type="Pfam" id="PF01113">
    <property type="entry name" value="DapB_N"/>
    <property type="match status" value="1"/>
</dbReference>
<gene>
    <name evidence="13" type="primary">dapB</name>
    <name evidence="16" type="ORF">FDF74_07395</name>
</gene>
<accession>A0A6M0R9T0</accession>
<evidence type="ECO:0000313" key="17">
    <source>
        <dbReference type="Proteomes" id="UP000473885"/>
    </source>
</evidence>
<evidence type="ECO:0000256" key="12">
    <source>
        <dbReference type="ARBA" id="ARBA00049396"/>
    </source>
</evidence>
<dbReference type="UniPathway" id="UPA00034">
    <property type="reaction ID" value="UER00018"/>
</dbReference>
<evidence type="ECO:0000256" key="4">
    <source>
        <dbReference type="ARBA" id="ARBA00022857"/>
    </source>
</evidence>
<comment type="subunit">
    <text evidence="13">Homotetramer.</text>
</comment>
<protein>
    <recommendedName>
        <fullName evidence="10 13">4-hydroxy-tetrahydrodipicolinate reductase</fullName>
        <shortName evidence="13">HTPA reductase</shortName>
        <ecNumber evidence="10 13">1.17.1.8</ecNumber>
    </recommendedName>
</protein>
<keyword evidence="7 13" id="KW-0520">NAD</keyword>
<comment type="similarity">
    <text evidence="1 13">Belongs to the DapB family.</text>
</comment>
<dbReference type="HAMAP" id="MF_00102">
    <property type="entry name" value="DapB"/>
    <property type="match status" value="1"/>
</dbReference>
<evidence type="ECO:0000259" key="14">
    <source>
        <dbReference type="Pfam" id="PF01113"/>
    </source>
</evidence>